<evidence type="ECO:0000256" key="4">
    <source>
        <dbReference type="SAM" id="SignalP"/>
    </source>
</evidence>
<reference evidence="5 6" key="1">
    <citation type="submission" date="2024-02" db="EMBL/GenBank/DDBJ databases">
        <title>Discinaceae phylogenomics.</title>
        <authorList>
            <person name="Dirks A.C."/>
            <person name="James T.Y."/>
        </authorList>
    </citation>
    <scope>NUCLEOTIDE SEQUENCE [LARGE SCALE GENOMIC DNA]</scope>
    <source>
        <strain evidence="5 6">ACD0624</strain>
    </source>
</reference>
<evidence type="ECO:0000313" key="5">
    <source>
        <dbReference type="EMBL" id="KAL0638599.1"/>
    </source>
</evidence>
<evidence type="ECO:0000313" key="6">
    <source>
        <dbReference type="Proteomes" id="UP001447188"/>
    </source>
</evidence>
<name>A0ABR3GRQ2_9PEZI</name>
<sequence length="141" mass="14450">MQFSAVVISLVAAATTAFAQNTATVAYTTVFDDASVSTLNVACSDGINGLATKGFPTLGSLPKFPFIAASSQIAGWNSPNCGKCYSVTYGPKTVFVIAVDRAVDGFVMSKGAMDALTDGQATMLGRIQATWAEAPASSCGF</sequence>
<evidence type="ECO:0000256" key="1">
    <source>
        <dbReference type="ARBA" id="ARBA00004613"/>
    </source>
</evidence>
<keyword evidence="3" id="KW-0964">Secreted</keyword>
<dbReference type="Pfam" id="PF07249">
    <property type="entry name" value="Cerato-platanin"/>
    <property type="match status" value="1"/>
</dbReference>
<comment type="similarity">
    <text evidence="2">Belongs to the cerato-platanin family.</text>
</comment>
<evidence type="ECO:0000256" key="2">
    <source>
        <dbReference type="ARBA" id="ARBA00010421"/>
    </source>
</evidence>
<organism evidence="5 6">
    <name type="scientific">Discina gigas</name>
    <dbReference type="NCBI Taxonomy" id="1032678"/>
    <lineage>
        <taxon>Eukaryota</taxon>
        <taxon>Fungi</taxon>
        <taxon>Dikarya</taxon>
        <taxon>Ascomycota</taxon>
        <taxon>Pezizomycotina</taxon>
        <taxon>Pezizomycetes</taxon>
        <taxon>Pezizales</taxon>
        <taxon>Discinaceae</taxon>
        <taxon>Discina</taxon>
    </lineage>
</organism>
<gene>
    <name evidence="5" type="ORF">Q9L58_002325</name>
</gene>
<evidence type="ECO:0000256" key="3">
    <source>
        <dbReference type="ARBA" id="ARBA00022525"/>
    </source>
</evidence>
<dbReference type="CDD" id="cd22778">
    <property type="entry name" value="DPBB_CEPL-like"/>
    <property type="match status" value="1"/>
</dbReference>
<evidence type="ECO:0008006" key="7">
    <source>
        <dbReference type="Google" id="ProtNLM"/>
    </source>
</evidence>
<proteinExistence type="inferred from homology"/>
<feature type="chain" id="PRO_5046185040" description="Cerato-platanin" evidence="4">
    <location>
        <begin position="20"/>
        <end position="141"/>
    </location>
</feature>
<accession>A0ABR3GRQ2</accession>
<protein>
    <recommendedName>
        <fullName evidence="7">Cerato-platanin</fullName>
    </recommendedName>
</protein>
<keyword evidence="6" id="KW-1185">Reference proteome</keyword>
<keyword evidence="4" id="KW-0732">Signal</keyword>
<dbReference type="InterPro" id="IPR010829">
    <property type="entry name" value="Cerato-platanin"/>
</dbReference>
<comment type="caution">
    <text evidence="5">The sequence shown here is derived from an EMBL/GenBank/DDBJ whole genome shotgun (WGS) entry which is preliminary data.</text>
</comment>
<dbReference type="Gene3D" id="2.40.40.10">
    <property type="entry name" value="RlpA-like domain"/>
    <property type="match status" value="1"/>
</dbReference>
<dbReference type="SUPFAM" id="SSF50685">
    <property type="entry name" value="Barwin-like endoglucanases"/>
    <property type="match status" value="1"/>
</dbReference>
<feature type="signal peptide" evidence="4">
    <location>
        <begin position="1"/>
        <end position="19"/>
    </location>
</feature>
<dbReference type="InterPro" id="IPR036908">
    <property type="entry name" value="RlpA-like_sf"/>
</dbReference>
<comment type="subcellular location">
    <subcellularLocation>
        <location evidence="1">Secreted</location>
    </subcellularLocation>
</comment>
<dbReference type="Proteomes" id="UP001447188">
    <property type="component" value="Unassembled WGS sequence"/>
</dbReference>
<dbReference type="EMBL" id="JBBBZM010000020">
    <property type="protein sequence ID" value="KAL0638599.1"/>
    <property type="molecule type" value="Genomic_DNA"/>
</dbReference>